<evidence type="ECO:0008006" key="3">
    <source>
        <dbReference type="Google" id="ProtNLM"/>
    </source>
</evidence>
<evidence type="ECO:0000313" key="1">
    <source>
        <dbReference type="EMBL" id="KAI7754824.1"/>
    </source>
</evidence>
<accession>A0AAD5GVM8</accession>
<name>A0AAD5GVM8_AMBAR</name>
<keyword evidence="2" id="KW-1185">Reference proteome</keyword>
<proteinExistence type="predicted"/>
<dbReference type="Proteomes" id="UP001206925">
    <property type="component" value="Unassembled WGS sequence"/>
</dbReference>
<sequence>MIRMTDMAFSSESRYLNPLKVFVNDPRITDLELGPDKVDTDNQKIQDLEVGANKVGHKKQDKIIAALKLLTFRERHVLVQFWSACESGKNRLLTTTNQPFGLGVIDVGLRSYRKDSEGRSFSVDNDHEEEDCSPTSRVFGRGLPEWTSDLDNYTPKHFPQQEFAIRCNLHGYLALPVFDSATQLCVGVLELLTSSKYTSYAYEARQVHNALEVSILSLNCDNILFVTHQCLCSDLPLQVEPLRLNCS</sequence>
<dbReference type="EMBL" id="JAMZMK010002421">
    <property type="protein sequence ID" value="KAI7754824.1"/>
    <property type="molecule type" value="Genomic_DNA"/>
</dbReference>
<dbReference type="InterPro" id="IPR045012">
    <property type="entry name" value="NLP"/>
</dbReference>
<protein>
    <recommendedName>
        <fullName evidence="3">NIN-like protein</fullName>
    </recommendedName>
</protein>
<dbReference type="AlphaFoldDB" id="A0AAD5GVM8"/>
<evidence type="ECO:0000313" key="2">
    <source>
        <dbReference type="Proteomes" id="UP001206925"/>
    </source>
</evidence>
<dbReference type="PANTHER" id="PTHR32002">
    <property type="entry name" value="PROTEIN NLP8"/>
    <property type="match status" value="1"/>
</dbReference>
<dbReference type="GO" id="GO:0003700">
    <property type="term" value="F:DNA-binding transcription factor activity"/>
    <property type="evidence" value="ECO:0007669"/>
    <property type="project" value="InterPro"/>
</dbReference>
<reference evidence="1" key="1">
    <citation type="submission" date="2022-06" db="EMBL/GenBank/DDBJ databases">
        <title>Uncovering the hologenomic basis of an extraordinary plant invasion.</title>
        <authorList>
            <person name="Bieker V.C."/>
            <person name="Martin M.D."/>
            <person name="Gilbert T."/>
            <person name="Hodgins K."/>
            <person name="Battlay P."/>
            <person name="Petersen B."/>
            <person name="Wilson J."/>
        </authorList>
    </citation>
    <scope>NUCLEOTIDE SEQUENCE</scope>
    <source>
        <strain evidence="1">AA19_3_7</strain>
        <tissue evidence="1">Leaf</tissue>
    </source>
</reference>
<gene>
    <name evidence="1" type="ORF">M8C21_018917</name>
</gene>
<comment type="caution">
    <text evidence="1">The sequence shown here is derived from an EMBL/GenBank/DDBJ whole genome shotgun (WGS) entry which is preliminary data.</text>
</comment>
<dbReference type="PANTHER" id="PTHR32002:SF35">
    <property type="entry name" value="PROTEIN NLP6"/>
    <property type="match status" value="1"/>
</dbReference>
<organism evidence="1 2">
    <name type="scientific">Ambrosia artemisiifolia</name>
    <name type="common">Common ragweed</name>
    <dbReference type="NCBI Taxonomy" id="4212"/>
    <lineage>
        <taxon>Eukaryota</taxon>
        <taxon>Viridiplantae</taxon>
        <taxon>Streptophyta</taxon>
        <taxon>Embryophyta</taxon>
        <taxon>Tracheophyta</taxon>
        <taxon>Spermatophyta</taxon>
        <taxon>Magnoliopsida</taxon>
        <taxon>eudicotyledons</taxon>
        <taxon>Gunneridae</taxon>
        <taxon>Pentapetalae</taxon>
        <taxon>asterids</taxon>
        <taxon>campanulids</taxon>
        <taxon>Asterales</taxon>
        <taxon>Asteraceae</taxon>
        <taxon>Asteroideae</taxon>
        <taxon>Heliantheae alliance</taxon>
        <taxon>Heliantheae</taxon>
        <taxon>Ambrosia</taxon>
    </lineage>
</organism>